<dbReference type="SUPFAM" id="SSF56112">
    <property type="entry name" value="Protein kinase-like (PK-like)"/>
    <property type="match status" value="1"/>
</dbReference>
<proteinExistence type="predicted"/>
<evidence type="ECO:0000313" key="3">
    <source>
        <dbReference type="Proteomes" id="UP000638648"/>
    </source>
</evidence>
<evidence type="ECO:0000313" key="2">
    <source>
        <dbReference type="EMBL" id="MBE1607450.1"/>
    </source>
</evidence>
<feature type="domain" description="Aminoglycoside phosphotransferase" evidence="1">
    <location>
        <begin position="15"/>
        <end position="208"/>
    </location>
</feature>
<dbReference type="AlphaFoldDB" id="A0A927N2K5"/>
<gene>
    <name evidence="2" type="ORF">HEB94_004298</name>
</gene>
<dbReference type="Proteomes" id="UP000638648">
    <property type="component" value="Unassembled WGS sequence"/>
</dbReference>
<reference evidence="2" key="1">
    <citation type="submission" date="2020-10" db="EMBL/GenBank/DDBJ databases">
        <title>Sequencing the genomes of 1000 actinobacteria strains.</title>
        <authorList>
            <person name="Klenk H.-P."/>
        </authorList>
    </citation>
    <scope>NUCLEOTIDE SEQUENCE</scope>
    <source>
        <strain evidence="2">DSM 45354</strain>
    </source>
</reference>
<name>A0A927N2K5_9ACTN</name>
<dbReference type="InterPro" id="IPR002575">
    <property type="entry name" value="Aminoglycoside_PTrfase"/>
</dbReference>
<evidence type="ECO:0000259" key="1">
    <source>
        <dbReference type="Pfam" id="PF01636"/>
    </source>
</evidence>
<protein>
    <recommendedName>
        <fullName evidence="1">Aminoglycoside phosphotransferase domain-containing protein</fullName>
    </recommendedName>
</protein>
<dbReference type="InterPro" id="IPR011009">
    <property type="entry name" value="Kinase-like_dom_sf"/>
</dbReference>
<keyword evidence="3" id="KW-1185">Reference proteome</keyword>
<dbReference type="Pfam" id="PF01636">
    <property type="entry name" value="APH"/>
    <property type="match status" value="1"/>
</dbReference>
<organism evidence="2 3">
    <name type="scientific">Actinopolymorpha pittospori</name>
    <dbReference type="NCBI Taxonomy" id="648752"/>
    <lineage>
        <taxon>Bacteria</taxon>
        <taxon>Bacillati</taxon>
        <taxon>Actinomycetota</taxon>
        <taxon>Actinomycetes</taxon>
        <taxon>Propionibacteriales</taxon>
        <taxon>Actinopolymorphaceae</taxon>
        <taxon>Actinopolymorpha</taxon>
    </lineage>
</organism>
<dbReference type="RefSeq" id="WP_192751401.1">
    <property type="nucleotide sequence ID" value="NZ_BAABJL010000197.1"/>
</dbReference>
<dbReference type="Gene3D" id="3.90.1200.10">
    <property type="match status" value="1"/>
</dbReference>
<sequence length="252" mass="27699">MATHELVPSGNRLLKRYTSWERDEHRREWAVLVLVHAHTADLVPEPLGACLDAVPPTLTMAVVPGEPMSGALTDAQLTGLEKSLCKLWSVPVRTLPPRRFAPAEALAVARTRFATVGRFDGVVGAAVETVRAYLARLTPLADHADPILGHSDPNLSNYLWDGSRVRIVDFEDAGRSDPAYEMATLMEHLGARGTDWTEFAARFGVDQERLLEGRRLAAALWLHMLLPGGPSVHRNPPGTLELQAERLLDLLT</sequence>
<dbReference type="EMBL" id="JADBEM010000001">
    <property type="protein sequence ID" value="MBE1607450.1"/>
    <property type="molecule type" value="Genomic_DNA"/>
</dbReference>
<comment type="caution">
    <text evidence="2">The sequence shown here is derived from an EMBL/GenBank/DDBJ whole genome shotgun (WGS) entry which is preliminary data.</text>
</comment>
<accession>A0A927N2K5</accession>